<dbReference type="RefSeq" id="XP_024678995.1">
    <property type="nucleotide sequence ID" value="XM_024823712.1"/>
</dbReference>
<feature type="region of interest" description="Disordered" evidence="1">
    <location>
        <begin position="1"/>
        <end position="21"/>
    </location>
</feature>
<sequence length="588" mass="66057">MSSELFSSPSSPHMISTIPPPRPISVNSLERIPVIPTLPYSKEASRSASAGFEIHDDPIPSTTEPGQPDCQTTTPTAAELQVKSIGSQPYQSGVRFHDLPAEVHEAILDHLFGERVSALTMGAPGKSARNWSRCLRHPRRKVLSDLALISPVWRVLVQDRIYRHIKIKGTTDELAESAGWFSAHPHLAKYVRQVEVWVPVWGNRAARSVTVYQPRRRFHDEHIAVMDVTALLHATMTWENPDTFHPRGHTFYLSSHNATLEDIFHHVKACFPEARILTLEGGHCKKPPMIRHFRNDPYGLAGKERLPVLPNIQIFVMRGAWNIMRDYQHWRNLSQALPGLQEWHCAYAKPKIEGYDTIAKVLVNPPPSLLHLNISLEGFSNKENTHASWFSDGAQPPHLCRLLGELAPKLMSLTFTGKVCACFFQATSNTSPPWPKTSNLRYLDLAVKTCCREKKAGSVFPFFEDFSGIGNMNFIRSFEKLVVGAVQSLGVHPSLNQIRIRFIDLDSACPLLNPYFQLSGNLCTGLWSDRILYALNEFRPQARFVELRDGIYPQYGPNSQIVGAVLPRARPLSIHACAYRIIADAGKP</sequence>
<evidence type="ECO:0000313" key="2">
    <source>
        <dbReference type="EMBL" id="PKX90400.1"/>
    </source>
</evidence>
<evidence type="ECO:0000256" key="1">
    <source>
        <dbReference type="SAM" id="MobiDB-lite"/>
    </source>
</evidence>
<dbReference type="OMA" id="IWVPVWG"/>
<feature type="compositionally biased region" description="Polar residues" evidence="1">
    <location>
        <begin position="60"/>
        <end position="73"/>
    </location>
</feature>
<dbReference type="GeneID" id="36531037"/>
<name>A0A2I1BYF0_ASPN1</name>
<feature type="compositionally biased region" description="Low complexity" evidence="1">
    <location>
        <begin position="1"/>
        <end position="11"/>
    </location>
</feature>
<proteinExistence type="predicted"/>
<protein>
    <submittedName>
        <fullName evidence="2">Uncharacterized protein</fullName>
    </submittedName>
</protein>
<feature type="region of interest" description="Disordered" evidence="1">
    <location>
        <begin position="52"/>
        <end position="73"/>
    </location>
</feature>
<accession>A0A2I1BYF0</accession>
<dbReference type="VEuPathDB" id="FungiDB:P174DRAFT_395956"/>
<reference evidence="3" key="1">
    <citation type="journal article" date="2018" name="Proc. Natl. Acad. Sci. U.S.A.">
        <title>Linking secondary metabolites to gene clusters through genome sequencing of six diverse Aspergillus species.</title>
        <authorList>
            <person name="Kaerboelling I."/>
            <person name="Vesth T.C."/>
            <person name="Frisvad J.C."/>
            <person name="Nybo J.L."/>
            <person name="Theobald S."/>
            <person name="Kuo A."/>
            <person name="Bowyer P."/>
            <person name="Matsuda Y."/>
            <person name="Mondo S."/>
            <person name="Lyhne E.K."/>
            <person name="Kogle M.E."/>
            <person name="Clum A."/>
            <person name="Lipzen A."/>
            <person name="Salamov A."/>
            <person name="Ngan C.Y."/>
            <person name="Daum C."/>
            <person name="Chiniquy J."/>
            <person name="Barry K."/>
            <person name="LaButti K."/>
            <person name="Haridas S."/>
            <person name="Simmons B.A."/>
            <person name="Magnuson J.K."/>
            <person name="Mortensen U.H."/>
            <person name="Larsen T.O."/>
            <person name="Grigoriev I.V."/>
            <person name="Baker S.E."/>
            <person name="Andersen M.R."/>
        </authorList>
    </citation>
    <scope>NUCLEOTIDE SEQUENCE [LARGE SCALE GENOMIC DNA]</scope>
    <source>
        <strain evidence="3">IBT 16806</strain>
    </source>
</reference>
<keyword evidence="3" id="KW-1185">Reference proteome</keyword>
<dbReference type="Proteomes" id="UP000234474">
    <property type="component" value="Unassembled WGS sequence"/>
</dbReference>
<dbReference type="OrthoDB" id="5281682at2759"/>
<organism evidence="2 3">
    <name type="scientific">Aspergillus novofumigatus (strain IBT 16806)</name>
    <dbReference type="NCBI Taxonomy" id="1392255"/>
    <lineage>
        <taxon>Eukaryota</taxon>
        <taxon>Fungi</taxon>
        <taxon>Dikarya</taxon>
        <taxon>Ascomycota</taxon>
        <taxon>Pezizomycotina</taxon>
        <taxon>Eurotiomycetes</taxon>
        <taxon>Eurotiomycetidae</taxon>
        <taxon>Eurotiales</taxon>
        <taxon>Aspergillaceae</taxon>
        <taxon>Aspergillus</taxon>
        <taxon>Aspergillus subgen. Fumigati</taxon>
    </lineage>
</organism>
<dbReference type="STRING" id="1392255.A0A2I1BYF0"/>
<evidence type="ECO:0000313" key="3">
    <source>
        <dbReference type="Proteomes" id="UP000234474"/>
    </source>
</evidence>
<dbReference type="EMBL" id="MSZS01000008">
    <property type="protein sequence ID" value="PKX90400.1"/>
    <property type="molecule type" value="Genomic_DNA"/>
</dbReference>
<gene>
    <name evidence="2" type="ORF">P174DRAFT_395956</name>
</gene>
<dbReference type="AlphaFoldDB" id="A0A2I1BYF0"/>
<comment type="caution">
    <text evidence="2">The sequence shown here is derived from an EMBL/GenBank/DDBJ whole genome shotgun (WGS) entry which is preliminary data.</text>
</comment>